<dbReference type="Proteomes" id="UP000029066">
    <property type="component" value="Unassembled WGS sequence"/>
</dbReference>
<feature type="coiled-coil region" evidence="1">
    <location>
        <begin position="43"/>
        <end position="70"/>
    </location>
</feature>
<evidence type="ECO:0000256" key="1">
    <source>
        <dbReference type="SAM" id="Coils"/>
    </source>
</evidence>
<dbReference type="STRING" id="1437607.BISA_1380"/>
<dbReference type="OrthoDB" id="2640727at2"/>
<keyword evidence="1" id="KW-0175">Coiled coil</keyword>
<name>A0A087DCG4_9BIFI</name>
<proteinExistence type="predicted"/>
<comment type="caution">
    <text evidence="2">The sequence shown here is derived from an EMBL/GenBank/DDBJ whole genome shotgun (WGS) entry which is preliminary data.</text>
</comment>
<dbReference type="AlphaFoldDB" id="A0A087DCG4"/>
<sequence>MSEQTCVICGGRIDKPGRKTCGRECYRILRAQVNKKTNHKGQKHSAEARARNLQRLRAAAEKNRQAIMADPASQRGPQHREAEDWILITPEGDRIHVHNLLDWARENADLFGKRPGDDHDAQVIGSGFGNVKRSLLGSKKPPVRSYKGWSLEIDGCSYMQAKPESNGA</sequence>
<gene>
    <name evidence="2" type="ORF">BISA_1380</name>
</gene>
<evidence type="ECO:0000313" key="2">
    <source>
        <dbReference type="EMBL" id="KFI93214.1"/>
    </source>
</evidence>
<protein>
    <submittedName>
        <fullName evidence="2">Uncharacterized protein</fullName>
    </submittedName>
</protein>
<organism evidence="2 3">
    <name type="scientific">Bifidobacterium saguini DSM 23967</name>
    <dbReference type="NCBI Taxonomy" id="1437607"/>
    <lineage>
        <taxon>Bacteria</taxon>
        <taxon>Bacillati</taxon>
        <taxon>Actinomycetota</taxon>
        <taxon>Actinomycetes</taxon>
        <taxon>Bifidobacteriales</taxon>
        <taxon>Bifidobacteriaceae</taxon>
        <taxon>Bifidobacterium</taxon>
    </lineage>
</organism>
<dbReference type="EMBL" id="JGZN01000006">
    <property type="protein sequence ID" value="KFI93214.1"/>
    <property type="molecule type" value="Genomic_DNA"/>
</dbReference>
<accession>A0A087DCG4</accession>
<evidence type="ECO:0000313" key="3">
    <source>
        <dbReference type="Proteomes" id="UP000029066"/>
    </source>
</evidence>
<dbReference type="RefSeq" id="WP_033890423.1">
    <property type="nucleotide sequence ID" value="NZ_JDUT01000003.1"/>
</dbReference>
<reference evidence="2 3" key="1">
    <citation type="submission" date="2014-03" db="EMBL/GenBank/DDBJ databases">
        <title>Genomics of Bifidobacteria.</title>
        <authorList>
            <person name="Ventura M."/>
            <person name="Milani C."/>
            <person name="Lugli G.A."/>
        </authorList>
    </citation>
    <scope>NUCLEOTIDE SEQUENCE [LARGE SCALE GENOMIC DNA]</scope>
    <source>
        <strain evidence="2 3">DSM 23967</strain>
    </source>
</reference>